<dbReference type="Proteomes" id="UP000887566">
    <property type="component" value="Unplaced"/>
</dbReference>
<reference evidence="3" key="1">
    <citation type="submission" date="2022-11" db="UniProtKB">
        <authorList>
            <consortium name="WormBaseParasite"/>
        </authorList>
    </citation>
    <scope>IDENTIFICATION</scope>
</reference>
<dbReference type="WBParaSite" id="PSAMB.scaffold3598size17641.g22038.t1">
    <property type="protein sequence ID" value="PSAMB.scaffold3598size17641.g22038.t1"/>
    <property type="gene ID" value="PSAMB.scaffold3598size17641.g22038"/>
</dbReference>
<evidence type="ECO:0000313" key="3">
    <source>
        <dbReference type="WBParaSite" id="PSAMB.scaffold3598size17641.g22038.t1"/>
    </source>
</evidence>
<feature type="region of interest" description="Disordered" evidence="1">
    <location>
        <begin position="24"/>
        <end position="54"/>
    </location>
</feature>
<dbReference type="AlphaFoldDB" id="A0A914WAC8"/>
<evidence type="ECO:0000256" key="1">
    <source>
        <dbReference type="SAM" id="MobiDB-lite"/>
    </source>
</evidence>
<protein>
    <submittedName>
        <fullName evidence="3">Uncharacterized protein</fullName>
    </submittedName>
</protein>
<sequence length="108" mass="12387">MSLLCLREASEQALAAAELQRKRSASDANVVLRRRDRNKESESSTVDEGDKKARKKLAKVRRRISWATVTPAIIQRRIDNHGVQGAFVDRVGERRRRETLSCPFRRSL</sequence>
<name>A0A914WAC8_9BILA</name>
<accession>A0A914WAC8</accession>
<keyword evidence="2" id="KW-1185">Reference proteome</keyword>
<evidence type="ECO:0000313" key="2">
    <source>
        <dbReference type="Proteomes" id="UP000887566"/>
    </source>
</evidence>
<organism evidence="2 3">
    <name type="scientific">Plectus sambesii</name>
    <dbReference type="NCBI Taxonomy" id="2011161"/>
    <lineage>
        <taxon>Eukaryota</taxon>
        <taxon>Metazoa</taxon>
        <taxon>Ecdysozoa</taxon>
        <taxon>Nematoda</taxon>
        <taxon>Chromadorea</taxon>
        <taxon>Plectida</taxon>
        <taxon>Plectina</taxon>
        <taxon>Plectoidea</taxon>
        <taxon>Plectidae</taxon>
        <taxon>Plectus</taxon>
    </lineage>
</organism>
<proteinExistence type="predicted"/>